<dbReference type="Proteomes" id="UP001500655">
    <property type="component" value="Unassembled WGS sequence"/>
</dbReference>
<protein>
    <submittedName>
        <fullName evidence="2">Helix-turn-helix domain-containing protein</fullName>
    </submittedName>
</protein>
<evidence type="ECO:0000313" key="2">
    <source>
        <dbReference type="EMBL" id="GAA1764659.1"/>
    </source>
</evidence>
<name>A0ABP4X089_9ACTN</name>
<dbReference type="InterPro" id="IPR036388">
    <property type="entry name" value="WH-like_DNA-bd_sf"/>
</dbReference>
<organism evidence="2 3">
    <name type="scientific">Luedemannella helvata</name>
    <dbReference type="NCBI Taxonomy" id="349315"/>
    <lineage>
        <taxon>Bacteria</taxon>
        <taxon>Bacillati</taxon>
        <taxon>Actinomycetota</taxon>
        <taxon>Actinomycetes</taxon>
        <taxon>Micromonosporales</taxon>
        <taxon>Micromonosporaceae</taxon>
        <taxon>Luedemannella</taxon>
    </lineage>
</organism>
<dbReference type="Gene3D" id="1.10.10.10">
    <property type="entry name" value="Winged helix-like DNA-binding domain superfamily/Winged helix DNA-binding domain"/>
    <property type="match status" value="1"/>
</dbReference>
<feature type="compositionally biased region" description="Low complexity" evidence="1">
    <location>
        <begin position="197"/>
        <end position="214"/>
    </location>
</feature>
<dbReference type="CDD" id="cd00090">
    <property type="entry name" value="HTH_ARSR"/>
    <property type="match status" value="1"/>
</dbReference>
<dbReference type="SUPFAM" id="SSF46785">
    <property type="entry name" value="Winged helix' DNA-binding domain"/>
    <property type="match status" value="1"/>
</dbReference>
<reference evidence="3" key="1">
    <citation type="journal article" date="2019" name="Int. J. Syst. Evol. Microbiol.">
        <title>The Global Catalogue of Microorganisms (GCM) 10K type strain sequencing project: providing services to taxonomists for standard genome sequencing and annotation.</title>
        <authorList>
            <consortium name="The Broad Institute Genomics Platform"/>
            <consortium name="The Broad Institute Genome Sequencing Center for Infectious Disease"/>
            <person name="Wu L."/>
            <person name="Ma J."/>
        </authorList>
    </citation>
    <scope>NUCLEOTIDE SEQUENCE [LARGE SCALE GENOMIC DNA]</scope>
    <source>
        <strain evidence="3">JCM 13249</strain>
    </source>
</reference>
<feature type="region of interest" description="Disordered" evidence="1">
    <location>
        <begin position="197"/>
        <end position="234"/>
    </location>
</feature>
<proteinExistence type="predicted"/>
<dbReference type="InterPro" id="IPR011991">
    <property type="entry name" value="ArsR-like_HTH"/>
</dbReference>
<keyword evidence="3" id="KW-1185">Reference proteome</keyword>
<evidence type="ECO:0000256" key="1">
    <source>
        <dbReference type="SAM" id="MobiDB-lite"/>
    </source>
</evidence>
<comment type="caution">
    <text evidence="2">The sequence shown here is derived from an EMBL/GenBank/DDBJ whole genome shotgun (WGS) entry which is preliminary data.</text>
</comment>
<dbReference type="Pfam" id="PF12840">
    <property type="entry name" value="HTH_20"/>
    <property type="match status" value="1"/>
</dbReference>
<dbReference type="InterPro" id="IPR036390">
    <property type="entry name" value="WH_DNA-bd_sf"/>
</dbReference>
<gene>
    <name evidence="2" type="ORF">GCM10009681_39700</name>
</gene>
<dbReference type="EMBL" id="BAAALS010000020">
    <property type="protein sequence ID" value="GAA1764659.1"/>
    <property type="molecule type" value="Genomic_DNA"/>
</dbReference>
<accession>A0ABP4X089</accession>
<evidence type="ECO:0000313" key="3">
    <source>
        <dbReference type="Proteomes" id="UP001500655"/>
    </source>
</evidence>
<sequence length="234" mass="23676">MEILGLIRAEHGLTAADIAARTGLHLNTVRAHLDRLVEAGILVKARASAGQPGRPAWRYRAIADDPAPAPYRALAAALIEHLASAGDEAPAVAARAGESWGRDLAAAVAPTAPVDTALAVLDGLGFDPARQPDDTETVVHLRRCPFLDLVGKQPDVMCGLHAGVVRGALRAAGAPDATVILEPFGAPTACVVRMLGAEPSAPGAEPSAPGAQPPDSGAQPPDSGAKPPASGAQP</sequence>